<feature type="region of interest" description="Disordered" evidence="1">
    <location>
        <begin position="65"/>
        <end position="90"/>
    </location>
</feature>
<organism evidence="2 3">
    <name type="scientific">Aduncisulcus paluster</name>
    <dbReference type="NCBI Taxonomy" id="2918883"/>
    <lineage>
        <taxon>Eukaryota</taxon>
        <taxon>Metamonada</taxon>
        <taxon>Carpediemonas-like organisms</taxon>
        <taxon>Aduncisulcus</taxon>
    </lineage>
</organism>
<evidence type="ECO:0000313" key="2">
    <source>
        <dbReference type="EMBL" id="GKT13222.1"/>
    </source>
</evidence>
<sequence>GTRMYDWSFPELVGGVKIAQLAVRAVCLDGVSSSDYSLVDHHALIEFVDRVISRDSIVLKSSVGKEGKEGKEDKETKEIDEFDKSSSFREDTQPATKKAFNDIRSVYAVCGCALAVQCEELGQVNLTYRLSVSDCDPSVLEHLCHFSKAIKANMGGIGFRLFLQKVHGVFGEEVCGKLFDALRKDGSEVSAALKVQFLKPRESIGFGVPPAQLRRPQQMQQMQMPMQQQMQMPMQIQVQRRAFPTPQRYSNRNLANNSLDMLALPSQMPAFDDFLQ</sequence>
<dbReference type="EMBL" id="BQXS01011492">
    <property type="protein sequence ID" value="GKT13222.1"/>
    <property type="molecule type" value="Genomic_DNA"/>
</dbReference>
<dbReference type="Proteomes" id="UP001057375">
    <property type="component" value="Unassembled WGS sequence"/>
</dbReference>
<name>A0ABQ5JRV9_9EUKA</name>
<keyword evidence="3" id="KW-1185">Reference proteome</keyword>
<reference evidence="2" key="1">
    <citation type="submission" date="2022-03" db="EMBL/GenBank/DDBJ databases">
        <title>Draft genome sequence of Aduncisulcus paluster, a free-living microaerophilic Fornicata.</title>
        <authorList>
            <person name="Yuyama I."/>
            <person name="Kume K."/>
            <person name="Tamura T."/>
            <person name="Inagaki Y."/>
            <person name="Hashimoto T."/>
        </authorList>
    </citation>
    <scope>NUCLEOTIDE SEQUENCE</scope>
    <source>
        <strain evidence="2">NY0171</strain>
    </source>
</reference>
<evidence type="ECO:0000256" key="1">
    <source>
        <dbReference type="SAM" id="MobiDB-lite"/>
    </source>
</evidence>
<gene>
    <name evidence="2" type="ORF">ADUPG1_010227</name>
</gene>
<evidence type="ECO:0000313" key="3">
    <source>
        <dbReference type="Proteomes" id="UP001057375"/>
    </source>
</evidence>
<comment type="caution">
    <text evidence="2">The sequence shown here is derived from an EMBL/GenBank/DDBJ whole genome shotgun (WGS) entry which is preliminary data.</text>
</comment>
<feature type="non-terminal residue" evidence="2">
    <location>
        <position position="1"/>
    </location>
</feature>
<protein>
    <submittedName>
        <fullName evidence="2">Uncharacterized protein</fullName>
    </submittedName>
</protein>
<proteinExistence type="predicted"/>
<accession>A0ABQ5JRV9</accession>